<dbReference type="InterPro" id="IPR045865">
    <property type="entry name" value="ACT-like_dom_sf"/>
</dbReference>
<feature type="domain" description="ACT" evidence="8">
    <location>
        <begin position="716"/>
        <end position="793"/>
    </location>
</feature>
<dbReference type="PANTHER" id="PTHR47320:SF1">
    <property type="entry name" value="BIFUNCTIONAL URIDYLYLTRANSFERASE_URIDYLYL-REMOVING ENZYME"/>
    <property type="match status" value="1"/>
</dbReference>
<comment type="catalytic activity">
    <reaction evidence="7">
        <text>[protein-PII]-L-tyrosine + UTP = [protein-PII]-uridylyl-L-tyrosine + diphosphate</text>
        <dbReference type="Rhea" id="RHEA:13673"/>
        <dbReference type="Rhea" id="RHEA-COMP:12147"/>
        <dbReference type="Rhea" id="RHEA-COMP:12148"/>
        <dbReference type="ChEBI" id="CHEBI:33019"/>
        <dbReference type="ChEBI" id="CHEBI:46398"/>
        <dbReference type="ChEBI" id="CHEBI:46858"/>
        <dbReference type="ChEBI" id="CHEBI:90602"/>
        <dbReference type="EC" id="2.7.7.59"/>
    </reaction>
</comment>
<dbReference type="EMBL" id="DSDO01000011">
    <property type="protein sequence ID" value="HDR46088.1"/>
    <property type="molecule type" value="Genomic_DNA"/>
</dbReference>
<feature type="domain" description="ACT" evidence="8">
    <location>
        <begin position="829"/>
        <end position="902"/>
    </location>
</feature>
<comment type="caution">
    <text evidence="10">The sequence shown here is derived from an EMBL/GenBank/DDBJ whole genome shotgun (WGS) entry which is preliminary data.</text>
</comment>
<dbReference type="CDD" id="cd04899">
    <property type="entry name" value="ACT_ACR-UUR-like_2"/>
    <property type="match status" value="1"/>
</dbReference>
<dbReference type="PIRSF" id="PIRSF006288">
    <property type="entry name" value="PII_uridyltransf"/>
    <property type="match status" value="1"/>
</dbReference>
<dbReference type="Pfam" id="PF24931">
    <property type="entry name" value="ACT_ACR9_3rd"/>
    <property type="match status" value="1"/>
</dbReference>
<dbReference type="CDD" id="cd04900">
    <property type="entry name" value="ACT_UUR-like_1"/>
    <property type="match status" value="1"/>
</dbReference>
<evidence type="ECO:0000256" key="5">
    <source>
        <dbReference type="ARBA" id="ARBA00022842"/>
    </source>
</evidence>
<dbReference type="InterPro" id="IPR006674">
    <property type="entry name" value="HD_domain"/>
</dbReference>
<name>A0A831L685_9BACT</name>
<dbReference type="GO" id="GO:0008773">
    <property type="term" value="F:[protein-PII] uridylyltransferase activity"/>
    <property type="evidence" value="ECO:0007669"/>
    <property type="project" value="UniProtKB-UniRule"/>
</dbReference>
<dbReference type="SUPFAM" id="SSF81301">
    <property type="entry name" value="Nucleotidyltransferase"/>
    <property type="match status" value="1"/>
</dbReference>
<evidence type="ECO:0000313" key="10">
    <source>
        <dbReference type="EMBL" id="HDR46088.1"/>
    </source>
</evidence>
<dbReference type="PROSITE" id="PS51831">
    <property type="entry name" value="HD"/>
    <property type="match status" value="1"/>
</dbReference>
<organism evidence="10">
    <name type="scientific">Geoalkalibacter subterraneus</name>
    <dbReference type="NCBI Taxonomy" id="483547"/>
    <lineage>
        <taxon>Bacteria</taxon>
        <taxon>Pseudomonadati</taxon>
        <taxon>Thermodesulfobacteriota</taxon>
        <taxon>Desulfuromonadia</taxon>
        <taxon>Desulfuromonadales</taxon>
        <taxon>Geoalkalibacteraceae</taxon>
        <taxon>Geoalkalibacter</taxon>
    </lineage>
</organism>
<dbReference type="Pfam" id="PF01966">
    <property type="entry name" value="HD"/>
    <property type="match status" value="1"/>
</dbReference>
<dbReference type="InterPro" id="IPR002912">
    <property type="entry name" value="ACT_dom"/>
</dbReference>
<gene>
    <name evidence="7 10" type="primary">glnD</name>
    <name evidence="10" type="ORF">ENN94_00135</name>
</gene>
<dbReference type="InterPro" id="IPR003607">
    <property type="entry name" value="HD/PDEase_dom"/>
</dbReference>
<evidence type="ECO:0000259" key="9">
    <source>
        <dbReference type="PROSITE" id="PS51831"/>
    </source>
</evidence>
<evidence type="ECO:0000256" key="6">
    <source>
        <dbReference type="ARBA" id="ARBA00023268"/>
    </source>
</evidence>
<proteinExistence type="inferred from homology"/>
<dbReference type="Proteomes" id="UP000886162">
    <property type="component" value="Unassembled WGS sequence"/>
</dbReference>
<accession>A0A831L685</accession>
<dbReference type="PROSITE" id="PS51671">
    <property type="entry name" value="ACT"/>
    <property type="match status" value="2"/>
</dbReference>
<evidence type="ECO:0000256" key="1">
    <source>
        <dbReference type="ARBA" id="ARBA00022679"/>
    </source>
</evidence>
<comment type="catalytic activity">
    <reaction evidence="7">
        <text>[protein-PII]-uridylyl-L-tyrosine + H2O = [protein-PII]-L-tyrosine + UMP + H(+)</text>
        <dbReference type="Rhea" id="RHEA:48600"/>
        <dbReference type="Rhea" id="RHEA-COMP:12147"/>
        <dbReference type="Rhea" id="RHEA-COMP:12148"/>
        <dbReference type="ChEBI" id="CHEBI:15377"/>
        <dbReference type="ChEBI" id="CHEBI:15378"/>
        <dbReference type="ChEBI" id="CHEBI:46858"/>
        <dbReference type="ChEBI" id="CHEBI:57865"/>
        <dbReference type="ChEBI" id="CHEBI:90602"/>
    </reaction>
</comment>
<dbReference type="GO" id="GO:0006808">
    <property type="term" value="P:regulation of nitrogen utilization"/>
    <property type="evidence" value="ECO:0007669"/>
    <property type="project" value="UniProtKB-UniRule"/>
</dbReference>
<feature type="domain" description="HD" evidence="9">
    <location>
        <begin position="476"/>
        <end position="592"/>
    </location>
</feature>
<keyword evidence="5 7" id="KW-0460">Magnesium</keyword>
<dbReference type="SUPFAM" id="SSF55021">
    <property type="entry name" value="ACT-like"/>
    <property type="match status" value="2"/>
</dbReference>
<dbReference type="Gene3D" id="3.30.460.10">
    <property type="entry name" value="Beta Polymerase, domain 2"/>
    <property type="match status" value="1"/>
</dbReference>
<keyword evidence="3" id="KW-0677">Repeat</keyword>
<protein>
    <recommendedName>
        <fullName evidence="7">Bifunctional uridylyltransferase/uridylyl-removing enzyme</fullName>
        <shortName evidence="7">UTase/UR</shortName>
    </recommendedName>
    <alternativeName>
        <fullName evidence="7">Bifunctional [protein-PII] modification enzyme</fullName>
    </alternativeName>
    <alternativeName>
        <fullName evidence="7">Bifunctional nitrogen sensor protein</fullName>
    </alternativeName>
    <domain>
        <recommendedName>
            <fullName evidence="7">[Protein-PII] uridylyltransferase</fullName>
            <shortName evidence="7">PII uridylyltransferase</shortName>
            <shortName evidence="7">UTase</shortName>
            <ecNumber evidence="7">2.7.7.59</ecNumber>
        </recommendedName>
    </domain>
    <domain>
        <recommendedName>
            <fullName evidence="7">[Protein-PII]-UMP uridylyl-removing enzyme</fullName>
            <shortName evidence="7">UR</shortName>
            <ecNumber evidence="7">3.1.4.-</ecNumber>
        </recommendedName>
    </domain>
</protein>
<comment type="cofactor">
    <cofactor evidence="7">
        <name>Mg(2+)</name>
        <dbReference type="ChEBI" id="CHEBI:18420"/>
    </cofactor>
</comment>
<dbReference type="EC" id="3.1.4.-" evidence="7"/>
<keyword evidence="1 7" id="KW-0808">Transferase</keyword>
<dbReference type="InterPro" id="IPR043519">
    <property type="entry name" value="NT_sf"/>
</dbReference>
<evidence type="ECO:0000259" key="8">
    <source>
        <dbReference type="PROSITE" id="PS51671"/>
    </source>
</evidence>
<evidence type="ECO:0000256" key="3">
    <source>
        <dbReference type="ARBA" id="ARBA00022737"/>
    </source>
</evidence>
<comment type="similarity">
    <text evidence="7">Belongs to the GlnD family.</text>
</comment>
<evidence type="ECO:0000256" key="7">
    <source>
        <dbReference type="HAMAP-Rule" id="MF_00277"/>
    </source>
</evidence>
<comment type="caution">
    <text evidence="7">Lacks conserved residue(s) required for the propagation of feature annotation.</text>
</comment>
<dbReference type="Gene3D" id="1.10.3090.10">
    <property type="entry name" value="cca-adding enzyme, domain 2"/>
    <property type="match status" value="1"/>
</dbReference>
<dbReference type="SMART" id="SM00471">
    <property type="entry name" value="HDc"/>
    <property type="match status" value="1"/>
</dbReference>
<dbReference type="HAMAP" id="MF_00277">
    <property type="entry name" value="PII_uridylyl_transf"/>
    <property type="match status" value="1"/>
</dbReference>
<dbReference type="CDD" id="cd05401">
    <property type="entry name" value="NT_GlnE_GlnD_like"/>
    <property type="match status" value="1"/>
</dbReference>
<dbReference type="SUPFAM" id="SSF81593">
    <property type="entry name" value="Nucleotidyltransferase substrate binding subunit/domain"/>
    <property type="match status" value="1"/>
</dbReference>
<evidence type="ECO:0000256" key="2">
    <source>
        <dbReference type="ARBA" id="ARBA00022695"/>
    </source>
</evidence>
<feature type="region of interest" description="Uridylyltransferase" evidence="7">
    <location>
        <begin position="1"/>
        <end position="359"/>
    </location>
</feature>
<dbReference type="Gene3D" id="1.20.120.330">
    <property type="entry name" value="Nucleotidyltransferases domain 2"/>
    <property type="match status" value="1"/>
</dbReference>
<dbReference type="Pfam" id="PF08335">
    <property type="entry name" value="GlnD_UR_UTase"/>
    <property type="match status" value="1"/>
</dbReference>
<keyword evidence="4 7" id="KW-0378">Hydrolase</keyword>
<sequence>MTTAPLVIDPSTFFPTPESLPKSVDFSSWRPGLLDAAQAYLDHYLDAIQVRHRQGASGREVVGELTRMFDILVQTLFEAATIDLSPAGFGACTLIALGGYGRGEINPRSDLDIMFFYGGRDREFAEKISERILYLLWDLGLDVGHSIRTAKDCLDHADRDLTVRTALIDSRFLAGDSALYERYQKEVLATVLSKNTQQFIRNKLEENDKRREKYGSSVYLLEPNIKEGEGGLRDLHTAVWIAQVKYKAKNLKDMVIKGVITESEQRAFEDAYDYLWRIRNELHFISTRKSDQMHFDQQERIARFLGYRNSRRALAVEQFMQDYYYRATEIEHLSSSLVARIQQLDKPTSRLIGASRKRQLDPYFYILREQLRVRGEEVFQQDPSKMMRAFMLSQYHQVPLSLSLKGLIRDNLHLINDKVRRTRTINELFLDILRSRRGVSEVLREMHHLQFLNRFIPEFGRIFCKVQHDLYHIYTVDTHSIFAVEEVLKLRSGEYGEEHPILTRIANDIEKPELLLLAVLLHDIGKGEGKDHSNKGAAMMPTIARRMGLNREDSRRLEFLVRNHLMMTHISQRRDLHDDHMIVQFARSMEMSENLKMLYLLTFADLKAVGPDVWSDWKGMLLQELYEKTYQVLEKGNFAFEERSEKLRNRRRAVVRALADELGEKTVKEDLRTMSTRYQMSYDSAEIAEHLRLVHSRGKKTLALKLEHDYQRGFTEVSITTLDVPGLFSMITGVMAANGINILGAQIHTRKNGEVLDILQVNSSAEDVIDDPAKWHKVEQDLVMVIEGRGDVEQLVVRCQPPAFMTDKPRPRFPTKVEIDNNVSPEYTVIDIFAHNKVGLLYSITRTLKDLGLYIGVSKISTKVDQAADVFYVQDIFGQKVMQEEKIEEIKNHLLQSLEREI</sequence>
<dbReference type="SUPFAM" id="SSF81891">
    <property type="entry name" value="Poly A polymerase C-terminal region-like"/>
    <property type="match status" value="1"/>
</dbReference>
<dbReference type="InterPro" id="IPR013546">
    <property type="entry name" value="PII_UdlTrfase/GS_AdlTrfase"/>
</dbReference>
<comment type="activity regulation">
    <text evidence="7">Uridylyltransferase (UTase) activity is inhibited by glutamine, while glutamine activates uridylyl-removing (UR) activity.</text>
</comment>
<dbReference type="NCBIfam" id="TIGR01693">
    <property type="entry name" value="UTase_glnD"/>
    <property type="match status" value="1"/>
</dbReference>
<keyword evidence="6 7" id="KW-0511">Multifunctional enzyme</keyword>
<evidence type="ECO:0000256" key="4">
    <source>
        <dbReference type="ARBA" id="ARBA00022801"/>
    </source>
</evidence>
<dbReference type="AlphaFoldDB" id="A0A831L685"/>
<comment type="function">
    <text evidence="7">Modifies, by uridylylation and deuridylylation, the PII regulatory proteins (GlnB and homologs), in response to the nitrogen status of the cell that GlnD senses through the glutamine level. Under low glutamine levels, catalyzes the conversion of the PII proteins and UTP to PII-UMP and PPi, while under higher glutamine levels, GlnD hydrolyzes PII-UMP to PII and UMP (deuridylylation). Thus, controls uridylylation state and activity of the PII proteins, and plays an important role in the regulation of nitrogen metabolism.</text>
</comment>
<keyword evidence="2 7" id="KW-0548">Nucleotidyltransferase</keyword>
<dbReference type="InterPro" id="IPR010043">
    <property type="entry name" value="UTase/UR"/>
</dbReference>
<reference evidence="10" key="1">
    <citation type="journal article" date="2020" name="mSystems">
        <title>Genome- and Community-Level Interaction Insights into Carbon Utilization and Element Cycling Functions of Hydrothermarchaeota in Hydrothermal Sediment.</title>
        <authorList>
            <person name="Zhou Z."/>
            <person name="Liu Y."/>
            <person name="Xu W."/>
            <person name="Pan J."/>
            <person name="Luo Z.H."/>
            <person name="Li M."/>
        </authorList>
    </citation>
    <scope>NUCLEOTIDE SEQUENCE [LARGE SCALE GENOMIC DNA]</scope>
    <source>
        <strain evidence="10">SpSt-1220</strain>
    </source>
</reference>
<dbReference type="EC" id="2.7.7.59" evidence="7"/>
<dbReference type="GO" id="GO:0008081">
    <property type="term" value="F:phosphoric diester hydrolase activity"/>
    <property type="evidence" value="ECO:0007669"/>
    <property type="project" value="UniProtKB-UniRule"/>
</dbReference>
<comment type="domain">
    <text evidence="7">Has four distinct domains: an N-terminal nucleotidyltransferase (NT) domain responsible for UTase activity, a central HD domain that encodes UR activity, and two C-terminal ACT domains that seem to have a role in glutamine sensing.</text>
</comment>
<dbReference type="PANTHER" id="PTHR47320">
    <property type="entry name" value="BIFUNCTIONAL URIDYLYLTRANSFERASE/URIDYLYL-REMOVING ENZYME"/>
    <property type="match status" value="1"/>
</dbReference>